<keyword evidence="2" id="KW-1185">Reference proteome</keyword>
<gene>
    <name evidence="1" type="ORF">GL300_09410</name>
</gene>
<dbReference type="GO" id="GO:0016757">
    <property type="term" value="F:glycosyltransferase activity"/>
    <property type="evidence" value="ECO:0007669"/>
    <property type="project" value="TreeGrafter"/>
</dbReference>
<dbReference type="Proteomes" id="UP000449846">
    <property type="component" value="Unassembled WGS sequence"/>
</dbReference>
<name>A0A844HHQ2_9RHOB</name>
<reference evidence="1 2" key="1">
    <citation type="submission" date="2019-11" db="EMBL/GenBank/DDBJ databases">
        <authorList>
            <person name="Dong K."/>
        </authorList>
    </citation>
    <scope>NUCLEOTIDE SEQUENCE [LARGE SCALE GENOMIC DNA]</scope>
    <source>
        <strain evidence="1 2">NBRC 112902</strain>
    </source>
</reference>
<dbReference type="RefSeq" id="WP_155039369.1">
    <property type="nucleotide sequence ID" value="NZ_JBHGCD010000003.1"/>
</dbReference>
<dbReference type="SUPFAM" id="SSF53756">
    <property type="entry name" value="UDP-Glycosyltransferase/glycogen phosphorylase"/>
    <property type="match status" value="1"/>
</dbReference>
<dbReference type="Gene3D" id="3.40.50.2000">
    <property type="entry name" value="Glycogen Phosphorylase B"/>
    <property type="match status" value="2"/>
</dbReference>
<evidence type="ECO:0000313" key="2">
    <source>
        <dbReference type="Proteomes" id="UP000449846"/>
    </source>
</evidence>
<keyword evidence="1" id="KW-0808">Transferase</keyword>
<organism evidence="1 2">
    <name type="scientific">Paracoccus litorisediminis</name>
    <dbReference type="NCBI Taxonomy" id="2006130"/>
    <lineage>
        <taxon>Bacteria</taxon>
        <taxon>Pseudomonadati</taxon>
        <taxon>Pseudomonadota</taxon>
        <taxon>Alphaproteobacteria</taxon>
        <taxon>Rhodobacterales</taxon>
        <taxon>Paracoccaceae</taxon>
        <taxon>Paracoccus</taxon>
    </lineage>
</organism>
<comment type="caution">
    <text evidence="1">The sequence shown here is derived from an EMBL/GenBank/DDBJ whole genome shotgun (WGS) entry which is preliminary data.</text>
</comment>
<dbReference type="EMBL" id="WMIG01000003">
    <property type="protein sequence ID" value="MTH59430.1"/>
    <property type="molecule type" value="Genomic_DNA"/>
</dbReference>
<dbReference type="InterPro" id="IPR050194">
    <property type="entry name" value="Glycosyltransferase_grp1"/>
</dbReference>
<dbReference type="PANTHER" id="PTHR45947">
    <property type="entry name" value="SULFOQUINOVOSYL TRANSFERASE SQD2"/>
    <property type="match status" value="1"/>
</dbReference>
<dbReference type="OrthoDB" id="5443996at2"/>
<proteinExistence type="predicted"/>
<dbReference type="CDD" id="cd03801">
    <property type="entry name" value="GT4_PimA-like"/>
    <property type="match status" value="1"/>
</dbReference>
<accession>A0A844HHQ2</accession>
<dbReference type="Pfam" id="PF13692">
    <property type="entry name" value="Glyco_trans_1_4"/>
    <property type="match status" value="1"/>
</dbReference>
<dbReference type="AlphaFoldDB" id="A0A844HHQ2"/>
<sequence>MRVAFYAPLKPPDHPTPSGDRQVARLLIAALTRAGHQVQVASKLRAYLPDPGDGAALSGMMAEATAERDRIATLWQVQGAPDLWFCYHPYCKSPDLIGPELARRFALPWFSAEASLSSRRNVGIWAMTQAAVADAVAGAAQNFAMTRRDQQGLLTWLPKARVTALPPFLDLDALPPAAALNGNRIVTVAMMRSGDKMDSYRALAATLARLEHLDWRLAIAGDGPLRDQVRSLFPAGRVDWLGQLSPTEVAAHLAQGCLYLWPGCGEAYGMTYLEAGAAGLPVVAWATAGVPEVMTDGETGLLAPEGDTAALAAHVARLLADPALRQRLGQAARARVLARHGLDGAAAILDRAMRQA</sequence>
<protein>
    <submittedName>
        <fullName evidence="1">Glycosyltransferase</fullName>
    </submittedName>
</protein>
<evidence type="ECO:0000313" key="1">
    <source>
        <dbReference type="EMBL" id="MTH59430.1"/>
    </source>
</evidence>
<dbReference type="PANTHER" id="PTHR45947:SF14">
    <property type="entry name" value="SLL1723 PROTEIN"/>
    <property type="match status" value="1"/>
</dbReference>